<evidence type="ECO:0000313" key="3">
    <source>
        <dbReference type="Proteomes" id="UP001157006"/>
    </source>
</evidence>
<dbReference type="EMBL" id="OX451736">
    <property type="protein sequence ID" value="CAI8591380.1"/>
    <property type="molecule type" value="Genomic_DNA"/>
</dbReference>
<dbReference type="Proteomes" id="UP001157006">
    <property type="component" value="Chromosome 1L"/>
</dbReference>
<feature type="transmembrane region" description="Helical" evidence="1">
    <location>
        <begin position="69"/>
        <end position="90"/>
    </location>
</feature>
<keyword evidence="1" id="KW-0812">Transmembrane</keyword>
<proteinExistence type="predicted"/>
<keyword evidence="3" id="KW-1185">Reference proteome</keyword>
<name>A0AAV0YYU9_VICFA</name>
<gene>
    <name evidence="2" type="ORF">VFH_I485080</name>
</gene>
<evidence type="ECO:0000256" key="1">
    <source>
        <dbReference type="SAM" id="Phobius"/>
    </source>
</evidence>
<keyword evidence="1" id="KW-0472">Membrane</keyword>
<organism evidence="2 3">
    <name type="scientific">Vicia faba</name>
    <name type="common">Broad bean</name>
    <name type="synonym">Faba vulgaris</name>
    <dbReference type="NCBI Taxonomy" id="3906"/>
    <lineage>
        <taxon>Eukaryota</taxon>
        <taxon>Viridiplantae</taxon>
        <taxon>Streptophyta</taxon>
        <taxon>Embryophyta</taxon>
        <taxon>Tracheophyta</taxon>
        <taxon>Spermatophyta</taxon>
        <taxon>Magnoliopsida</taxon>
        <taxon>eudicotyledons</taxon>
        <taxon>Gunneridae</taxon>
        <taxon>Pentapetalae</taxon>
        <taxon>rosids</taxon>
        <taxon>fabids</taxon>
        <taxon>Fabales</taxon>
        <taxon>Fabaceae</taxon>
        <taxon>Papilionoideae</taxon>
        <taxon>50 kb inversion clade</taxon>
        <taxon>NPAAA clade</taxon>
        <taxon>Hologalegina</taxon>
        <taxon>IRL clade</taxon>
        <taxon>Fabeae</taxon>
        <taxon>Vicia</taxon>
    </lineage>
</organism>
<dbReference type="AlphaFoldDB" id="A0AAV0YYU9"/>
<keyword evidence="1" id="KW-1133">Transmembrane helix</keyword>
<sequence length="104" mass="11296">MNPLILPTDSPPSNLPLLPSVFIDSLPLVIDLPPSSLPSVFTRIHSSAIGFTIDSDSDSLLNQPHFSSASLIFIISFQSHLFISFIKLLACCTYSTTTRKGIGY</sequence>
<evidence type="ECO:0000313" key="2">
    <source>
        <dbReference type="EMBL" id="CAI8591380.1"/>
    </source>
</evidence>
<accession>A0AAV0YYU9</accession>
<reference evidence="2 3" key="1">
    <citation type="submission" date="2023-01" db="EMBL/GenBank/DDBJ databases">
        <authorList>
            <person name="Kreplak J."/>
        </authorList>
    </citation>
    <scope>NUCLEOTIDE SEQUENCE [LARGE SCALE GENOMIC DNA]</scope>
</reference>
<protein>
    <submittedName>
        <fullName evidence="2">Uncharacterized protein</fullName>
    </submittedName>
</protein>